<protein>
    <submittedName>
        <fullName evidence="5">AraC family transcriptional regulator</fullName>
    </submittedName>
</protein>
<keyword evidence="2" id="KW-0238">DNA-binding</keyword>
<evidence type="ECO:0000313" key="5">
    <source>
        <dbReference type="EMBL" id="UJF32373.1"/>
    </source>
</evidence>
<keyword evidence="6" id="KW-1185">Reference proteome</keyword>
<dbReference type="InterPro" id="IPR014710">
    <property type="entry name" value="RmlC-like_jellyroll"/>
</dbReference>
<dbReference type="SUPFAM" id="SSF46689">
    <property type="entry name" value="Homeodomain-like"/>
    <property type="match status" value="2"/>
</dbReference>
<proteinExistence type="predicted"/>
<dbReference type="SUPFAM" id="SSF51215">
    <property type="entry name" value="Regulatory protein AraC"/>
    <property type="match status" value="1"/>
</dbReference>
<dbReference type="InterPro" id="IPR018062">
    <property type="entry name" value="HTH_AraC-typ_CS"/>
</dbReference>
<evidence type="ECO:0000256" key="2">
    <source>
        <dbReference type="ARBA" id="ARBA00023125"/>
    </source>
</evidence>
<dbReference type="InterPro" id="IPR037923">
    <property type="entry name" value="HTH-like"/>
</dbReference>
<dbReference type="InterPro" id="IPR009057">
    <property type="entry name" value="Homeodomain-like_sf"/>
</dbReference>
<dbReference type="InterPro" id="IPR018060">
    <property type="entry name" value="HTH_AraC"/>
</dbReference>
<gene>
    <name evidence="5" type="ORF">L0M14_22115</name>
</gene>
<dbReference type="SMART" id="SM00342">
    <property type="entry name" value="HTH_ARAC"/>
    <property type="match status" value="1"/>
</dbReference>
<dbReference type="PROSITE" id="PS00041">
    <property type="entry name" value="HTH_ARAC_FAMILY_1"/>
    <property type="match status" value="1"/>
</dbReference>
<dbReference type="Pfam" id="PF02311">
    <property type="entry name" value="AraC_binding"/>
    <property type="match status" value="1"/>
</dbReference>
<dbReference type="Pfam" id="PF12833">
    <property type="entry name" value="HTH_18"/>
    <property type="match status" value="1"/>
</dbReference>
<dbReference type="Gene3D" id="2.60.120.10">
    <property type="entry name" value="Jelly Rolls"/>
    <property type="match status" value="1"/>
</dbReference>
<dbReference type="PANTHER" id="PTHR43280:SF2">
    <property type="entry name" value="HTH-TYPE TRANSCRIPTIONAL REGULATOR EXSA"/>
    <property type="match status" value="1"/>
</dbReference>
<dbReference type="RefSeq" id="WP_235118717.1">
    <property type="nucleotide sequence ID" value="NZ_CP090978.1"/>
</dbReference>
<dbReference type="EMBL" id="CP090978">
    <property type="protein sequence ID" value="UJF32373.1"/>
    <property type="molecule type" value="Genomic_DNA"/>
</dbReference>
<keyword evidence="1" id="KW-0805">Transcription regulation</keyword>
<name>A0ABY3SEF5_9BACL</name>
<evidence type="ECO:0000256" key="3">
    <source>
        <dbReference type="ARBA" id="ARBA00023163"/>
    </source>
</evidence>
<keyword evidence="3" id="KW-0804">Transcription</keyword>
<dbReference type="Proteomes" id="UP001649230">
    <property type="component" value="Chromosome"/>
</dbReference>
<sequence>MDAVRKALFDDPMFPFQLVFQDTKSPQRELPEHLHELYEMVYIYKGKGTFFINRNFYEMNAGDVFLIPGDTIHRAFPDPDDPVTSTAVFFSRVLVPIDSSSDSYSSLYCYELARKRKRYKFEASDSLRMQLESALLMMHQETCEKQLGYKQAVRLHLQQLLLRFNRAAVSEIQADTADIQVGPGWMKDILQYMDEHHAERGMGLSALAERVSVTAAHFSRVFKQLTGMNVTDYVNAKRIVRAKELLLTTEASIDVIADRCGFDSLPYFHRVFKAATGLTPGIFRRQR</sequence>
<evidence type="ECO:0000313" key="6">
    <source>
        <dbReference type="Proteomes" id="UP001649230"/>
    </source>
</evidence>
<feature type="domain" description="HTH araC/xylS-type" evidence="4">
    <location>
        <begin position="187"/>
        <end position="286"/>
    </location>
</feature>
<dbReference type="Gene3D" id="1.10.10.60">
    <property type="entry name" value="Homeodomain-like"/>
    <property type="match status" value="2"/>
</dbReference>
<dbReference type="InterPro" id="IPR003313">
    <property type="entry name" value="AraC-bd"/>
</dbReference>
<dbReference type="PANTHER" id="PTHR43280">
    <property type="entry name" value="ARAC-FAMILY TRANSCRIPTIONAL REGULATOR"/>
    <property type="match status" value="1"/>
</dbReference>
<dbReference type="PROSITE" id="PS01124">
    <property type="entry name" value="HTH_ARAC_FAMILY_2"/>
    <property type="match status" value="1"/>
</dbReference>
<reference evidence="5 6" key="1">
    <citation type="journal article" date="2024" name="Int. J. Syst. Evol. Microbiol.">
        <title>Paenibacillus hexagrammi sp. nov., a novel bacterium isolated from the gut content of Hexagrammos agrammus.</title>
        <authorList>
            <person name="Jung H.K."/>
            <person name="Kim D.G."/>
            <person name="Zin H."/>
            <person name="Park J."/>
            <person name="Jung H."/>
            <person name="Kim Y.O."/>
            <person name="Kong H.J."/>
            <person name="Kim J.W."/>
            <person name="Kim Y.S."/>
        </authorList>
    </citation>
    <scope>NUCLEOTIDE SEQUENCE [LARGE SCALE GENOMIC DNA]</scope>
    <source>
        <strain evidence="5 6">YPD9-1</strain>
    </source>
</reference>
<accession>A0ABY3SEF5</accession>
<evidence type="ECO:0000259" key="4">
    <source>
        <dbReference type="PROSITE" id="PS01124"/>
    </source>
</evidence>
<organism evidence="5 6">
    <name type="scientific">Paenibacillus hexagrammi</name>
    <dbReference type="NCBI Taxonomy" id="2908839"/>
    <lineage>
        <taxon>Bacteria</taxon>
        <taxon>Bacillati</taxon>
        <taxon>Bacillota</taxon>
        <taxon>Bacilli</taxon>
        <taxon>Bacillales</taxon>
        <taxon>Paenibacillaceae</taxon>
        <taxon>Paenibacillus</taxon>
    </lineage>
</organism>
<evidence type="ECO:0000256" key="1">
    <source>
        <dbReference type="ARBA" id="ARBA00023015"/>
    </source>
</evidence>